<dbReference type="Pfam" id="PF00664">
    <property type="entry name" value="ABC_membrane"/>
    <property type="match status" value="2"/>
</dbReference>
<dbReference type="Pfam" id="PF00005">
    <property type="entry name" value="ABC_tran"/>
    <property type="match status" value="1"/>
</dbReference>
<reference evidence="13" key="1">
    <citation type="submission" date="2022-03" db="EMBL/GenBank/DDBJ databases">
        <title>A functionally conserved STORR gene fusion in Papaver species that diverged 16.8 million years ago.</title>
        <authorList>
            <person name="Catania T."/>
        </authorList>
    </citation>
    <scope>NUCLEOTIDE SEQUENCE</scope>
    <source>
        <strain evidence="13">S-191538</strain>
    </source>
</reference>
<sequence>MGKLQEEEEESLVREPLLSTTNGHNAIKGDEEHSCPYSTANLYKILTFSWLNPLLDLGNQKTIDLNDVPQLSQDDSANGIYPIFREQLVRISGDGAGGDGISSPKLVKALFWLTWREVLFTALLSLVYIFASLVGPYLIDFFVQYLNDPAAQRFNSRGYVLVSAFVLSKIIESLSMRHTSFKLEKIGIRVKNVLVAIIYDKLLTLSNQSRQDSSSGEIVNLMASDADKVSNFSSNLHDGWKVPLQAILALWLLYRNVGVASLAAVVATGLVMWANIKLGGLQGTLQGGLMEAKDERMKTTTEILRNMKILKLQGWEMKFLSKIVALRENEEGWLRKRFWTETISSLSFNVSPTIVAAFTFFVCLLTEIPLESGKVLSTIATVGILKDAMYDLPYLISTYSKARVSLDRISCFLRQKEFQANYIKELPGTSKVAIDITNGSFSWSSSETPTLKDVNLQVFNGMRVGVCGTVGSGKSSLLACILGELKHISGEIRLRGRKAYVSQSPWIQSGNIEENILFGKEMDKEKYGRVLEACSLETDLGVLPFGDQTIIGERGINLSGGQKQRIQIARALYQDAEIYLFDDPFSALDAHTGAHLYKECLLKFLKSKTVIYSTNQVEFLPSADLILVLKEGKITQSGTYKEILTSGTDFMDLVGAHKKALLGHNNSVSETGACSSDIISKFLDETGFVEHDRQKEEVLHDNKAQLVQEEDRQKGRVSVEVYWKYITAAFNGVLVPFIVLAQITYQILQIQSDYWMASHTPVSMADSSPIEASTLITYTALASSSCFFVFVRVVFVGIVGYKTGTILFQRMHLCIFRAPMSFLDATPSGRILDRASEDQEEVDCYTSAMFQGFVVNAVRLLAVIGVMGQGGWQIYLVYVPVVFFCFWCQQYSITATRELGRLKGVSGAPLKQHFIESISGLTTIKCFDQGSRFKETNMRLIDSSSRPQFYSVSANEWLGFRLDVLSSFTFALSLGFLISMPRGIINS</sequence>
<evidence type="ECO:0000256" key="2">
    <source>
        <dbReference type="ARBA" id="ARBA00009726"/>
    </source>
</evidence>
<dbReference type="AlphaFoldDB" id="A0AA41S941"/>
<accession>A0AA41S941</accession>
<comment type="subcellular location">
    <subcellularLocation>
        <location evidence="1">Membrane</location>
        <topology evidence="1">Multi-pass membrane protein</topology>
    </subcellularLocation>
</comment>
<feature type="domain" description="ABC transporter" evidence="11">
    <location>
        <begin position="434"/>
        <end position="656"/>
    </location>
</feature>
<dbReference type="PROSITE" id="PS00211">
    <property type="entry name" value="ABC_TRANSPORTER_1"/>
    <property type="match status" value="1"/>
</dbReference>
<feature type="domain" description="ABC transmembrane type-1" evidence="12">
    <location>
        <begin position="119"/>
        <end position="401"/>
    </location>
</feature>
<comment type="caution">
    <text evidence="13">The sequence shown here is derived from an EMBL/GenBank/DDBJ whole genome shotgun (WGS) entry which is preliminary data.</text>
</comment>
<evidence type="ECO:0000313" key="13">
    <source>
        <dbReference type="EMBL" id="MCL7035184.1"/>
    </source>
</evidence>
<dbReference type="PROSITE" id="PS50929">
    <property type="entry name" value="ABC_TM1F"/>
    <property type="match status" value="2"/>
</dbReference>
<evidence type="ECO:0008006" key="15">
    <source>
        <dbReference type="Google" id="ProtNLM"/>
    </source>
</evidence>
<evidence type="ECO:0000256" key="6">
    <source>
        <dbReference type="ARBA" id="ARBA00022840"/>
    </source>
</evidence>
<evidence type="ECO:0000256" key="5">
    <source>
        <dbReference type="ARBA" id="ARBA00022741"/>
    </source>
</evidence>
<dbReference type="CDD" id="cd18580">
    <property type="entry name" value="ABC_6TM_ABCC_D2"/>
    <property type="match status" value="1"/>
</dbReference>
<dbReference type="SUPFAM" id="SSF90123">
    <property type="entry name" value="ABC transporter transmembrane region"/>
    <property type="match status" value="2"/>
</dbReference>
<keyword evidence="6" id="KW-0067">ATP-binding</keyword>
<feature type="transmembrane region" description="Helical" evidence="10">
    <location>
        <begin position="958"/>
        <end position="978"/>
    </location>
</feature>
<dbReference type="Gene3D" id="3.40.50.300">
    <property type="entry name" value="P-loop containing nucleotide triphosphate hydrolases"/>
    <property type="match status" value="1"/>
</dbReference>
<dbReference type="GO" id="GO:0016887">
    <property type="term" value="F:ATP hydrolysis activity"/>
    <property type="evidence" value="ECO:0007669"/>
    <property type="project" value="InterPro"/>
</dbReference>
<dbReference type="PANTHER" id="PTHR24223">
    <property type="entry name" value="ATP-BINDING CASSETTE SUB-FAMILY C"/>
    <property type="match status" value="1"/>
</dbReference>
<keyword evidence="14" id="KW-1185">Reference proteome</keyword>
<feature type="transmembrane region" description="Helical" evidence="10">
    <location>
        <begin position="257"/>
        <end position="276"/>
    </location>
</feature>
<proteinExistence type="inferred from homology"/>
<evidence type="ECO:0000256" key="3">
    <source>
        <dbReference type="ARBA" id="ARBA00022448"/>
    </source>
</evidence>
<feature type="transmembrane region" description="Helical" evidence="10">
    <location>
        <begin position="775"/>
        <end position="801"/>
    </location>
</feature>
<evidence type="ECO:0000313" key="14">
    <source>
        <dbReference type="Proteomes" id="UP001177140"/>
    </source>
</evidence>
<dbReference type="GO" id="GO:0016020">
    <property type="term" value="C:membrane"/>
    <property type="evidence" value="ECO:0007669"/>
    <property type="project" value="UniProtKB-SubCell"/>
</dbReference>
<feature type="region of interest" description="Disordered" evidence="9">
    <location>
        <begin position="1"/>
        <end position="30"/>
    </location>
</feature>
<evidence type="ECO:0000256" key="9">
    <source>
        <dbReference type="SAM" id="MobiDB-lite"/>
    </source>
</evidence>
<gene>
    <name evidence="13" type="ORF">MKW94_026792</name>
</gene>
<dbReference type="InterPro" id="IPR044726">
    <property type="entry name" value="ABCC_6TM_D2"/>
</dbReference>
<evidence type="ECO:0000256" key="4">
    <source>
        <dbReference type="ARBA" id="ARBA00022692"/>
    </source>
</evidence>
<dbReference type="InterPro" id="IPR027417">
    <property type="entry name" value="P-loop_NTPase"/>
</dbReference>
<comment type="similarity">
    <text evidence="2">Belongs to the ABC transporter superfamily. ABCC family. Conjugate transporter (TC 3.A.1.208) subfamily.</text>
</comment>
<dbReference type="SMART" id="SM00382">
    <property type="entry name" value="AAA"/>
    <property type="match status" value="1"/>
</dbReference>
<dbReference type="FunFam" id="3.40.50.300:FF:000508">
    <property type="entry name" value="ABC transporter C family member 5"/>
    <property type="match status" value="1"/>
</dbReference>
<dbReference type="InterPro" id="IPR036640">
    <property type="entry name" value="ABC1_TM_sf"/>
</dbReference>
<evidence type="ECO:0000256" key="7">
    <source>
        <dbReference type="ARBA" id="ARBA00022989"/>
    </source>
</evidence>
<dbReference type="CDD" id="cd03250">
    <property type="entry name" value="ABCC_MRP_domain1"/>
    <property type="match status" value="1"/>
</dbReference>
<dbReference type="FunFam" id="1.20.1560.10:FF:000003">
    <property type="entry name" value="ABC transporter C family member 10"/>
    <property type="match status" value="1"/>
</dbReference>
<dbReference type="GO" id="GO:0005524">
    <property type="term" value="F:ATP binding"/>
    <property type="evidence" value="ECO:0007669"/>
    <property type="project" value="UniProtKB-KW"/>
</dbReference>
<evidence type="ECO:0000259" key="11">
    <source>
        <dbReference type="PROSITE" id="PS50893"/>
    </source>
</evidence>
<feature type="transmembrane region" description="Helical" evidence="10">
    <location>
        <begin position="343"/>
        <end position="365"/>
    </location>
</feature>
<dbReference type="EMBL" id="JAJJMA010154076">
    <property type="protein sequence ID" value="MCL7035184.1"/>
    <property type="molecule type" value="Genomic_DNA"/>
</dbReference>
<dbReference type="InterPro" id="IPR003593">
    <property type="entry name" value="AAA+_ATPase"/>
</dbReference>
<feature type="non-terminal residue" evidence="13">
    <location>
        <position position="987"/>
    </location>
</feature>
<dbReference type="PROSITE" id="PS50893">
    <property type="entry name" value="ABC_TRANSPORTER_2"/>
    <property type="match status" value="1"/>
</dbReference>
<dbReference type="GO" id="GO:0140359">
    <property type="term" value="F:ABC-type transporter activity"/>
    <property type="evidence" value="ECO:0007669"/>
    <property type="project" value="InterPro"/>
</dbReference>
<feature type="transmembrane region" description="Helical" evidence="10">
    <location>
        <begin position="159"/>
        <end position="176"/>
    </location>
</feature>
<protein>
    <recommendedName>
        <fullName evidence="15">ABC transporter C family member 3</fullName>
    </recommendedName>
</protein>
<dbReference type="InterPro" id="IPR044746">
    <property type="entry name" value="ABCC_6TM_D1"/>
</dbReference>
<dbReference type="Proteomes" id="UP001177140">
    <property type="component" value="Unassembled WGS sequence"/>
</dbReference>
<evidence type="ECO:0000256" key="10">
    <source>
        <dbReference type="SAM" id="Phobius"/>
    </source>
</evidence>
<feature type="domain" description="ABC transmembrane type-1" evidence="12">
    <location>
        <begin position="737"/>
        <end position="987"/>
    </location>
</feature>
<dbReference type="InterPro" id="IPR050173">
    <property type="entry name" value="ABC_transporter_C-like"/>
</dbReference>
<dbReference type="InterPro" id="IPR017871">
    <property type="entry name" value="ABC_transporter-like_CS"/>
</dbReference>
<feature type="compositionally biased region" description="Acidic residues" evidence="9">
    <location>
        <begin position="1"/>
        <end position="10"/>
    </location>
</feature>
<evidence type="ECO:0000259" key="12">
    <source>
        <dbReference type="PROSITE" id="PS50929"/>
    </source>
</evidence>
<dbReference type="PANTHER" id="PTHR24223:SF181">
    <property type="entry name" value="ABC TRANSPORTER C FAMILY MEMBER 3"/>
    <property type="match status" value="1"/>
</dbReference>
<dbReference type="SUPFAM" id="SSF52540">
    <property type="entry name" value="P-loop containing nucleoside triphosphate hydrolases"/>
    <property type="match status" value="1"/>
</dbReference>
<dbReference type="InterPro" id="IPR011527">
    <property type="entry name" value="ABC1_TM_dom"/>
</dbReference>
<keyword evidence="8 10" id="KW-0472">Membrane</keyword>
<evidence type="ECO:0000256" key="1">
    <source>
        <dbReference type="ARBA" id="ARBA00004141"/>
    </source>
</evidence>
<keyword evidence="3" id="KW-0813">Transport</keyword>
<dbReference type="Gene3D" id="1.20.1560.10">
    <property type="entry name" value="ABC transporter type 1, transmembrane domain"/>
    <property type="match status" value="2"/>
</dbReference>
<keyword evidence="4 10" id="KW-0812">Transmembrane</keyword>
<dbReference type="InterPro" id="IPR003439">
    <property type="entry name" value="ABC_transporter-like_ATP-bd"/>
</dbReference>
<feature type="transmembrane region" description="Helical" evidence="10">
    <location>
        <begin position="722"/>
        <end position="748"/>
    </location>
</feature>
<keyword evidence="5" id="KW-0547">Nucleotide-binding</keyword>
<dbReference type="CDD" id="cd18579">
    <property type="entry name" value="ABC_6TM_ABCC_D1"/>
    <property type="match status" value="1"/>
</dbReference>
<keyword evidence="7 10" id="KW-1133">Transmembrane helix</keyword>
<evidence type="ECO:0000256" key="8">
    <source>
        <dbReference type="ARBA" id="ARBA00023136"/>
    </source>
</evidence>
<organism evidence="13 14">
    <name type="scientific">Papaver nudicaule</name>
    <name type="common">Iceland poppy</name>
    <dbReference type="NCBI Taxonomy" id="74823"/>
    <lineage>
        <taxon>Eukaryota</taxon>
        <taxon>Viridiplantae</taxon>
        <taxon>Streptophyta</taxon>
        <taxon>Embryophyta</taxon>
        <taxon>Tracheophyta</taxon>
        <taxon>Spermatophyta</taxon>
        <taxon>Magnoliopsida</taxon>
        <taxon>Ranunculales</taxon>
        <taxon>Papaveraceae</taxon>
        <taxon>Papaveroideae</taxon>
        <taxon>Papaver</taxon>
    </lineage>
</organism>
<feature type="transmembrane region" description="Helical" evidence="10">
    <location>
        <begin position="118"/>
        <end position="139"/>
    </location>
</feature>
<name>A0AA41S941_PAPNU</name>